<evidence type="ECO:0000313" key="1">
    <source>
        <dbReference type="EMBL" id="NFV25083.1"/>
    </source>
</evidence>
<gene>
    <name evidence="1" type="ORF">FDG31_02700</name>
</gene>
<organism evidence="1 2">
    <name type="scientific">Clostridium botulinum</name>
    <dbReference type="NCBI Taxonomy" id="1491"/>
    <lineage>
        <taxon>Bacteria</taxon>
        <taxon>Bacillati</taxon>
        <taxon>Bacillota</taxon>
        <taxon>Clostridia</taxon>
        <taxon>Eubacteriales</taxon>
        <taxon>Clostridiaceae</taxon>
        <taxon>Clostridium</taxon>
    </lineage>
</organism>
<reference evidence="1 2" key="1">
    <citation type="submission" date="2019-04" db="EMBL/GenBank/DDBJ databases">
        <title>Genome sequencing of Clostridium botulinum Groups I-IV and Clostridium butyricum.</title>
        <authorList>
            <person name="Brunt J."/>
            <person name="Van Vliet A.H.M."/>
            <person name="Stringer S.C."/>
            <person name="Carter A.T."/>
            <person name="Peck M.W."/>
        </authorList>
    </citation>
    <scope>NUCLEOTIDE SEQUENCE [LARGE SCALE GENOMIC DNA]</scope>
    <source>
        <strain evidence="1 2">BL81</strain>
    </source>
</reference>
<accession>A0A6B4JK09</accession>
<protein>
    <submittedName>
        <fullName evidence="1">Uncharacterized protein</fullName>
    </submittedName>
</protein>
<dbReference type="EMBL" id="SXFB01000001">
    <property type="protein sequence ID" value="NFV25083.1"/>
    <property type="molecule type" value="Genomic_DNA"/>
</dbReference>
<evidence type="ECO:0000313" key="2">
    <source>
        <dbReference type="Proteomes" id="UP000486903"/>
    </source>
</evidence>
<name>A0A6B4JK09_CLOBO</name>
<proteinExistence type="predicted"/>
<sequence length="86" mass="10139">MERVIQVNQKLCKGLTLNEEFTLDLNDEQIDTLRAVAIQCDWVMGDVFSYLVEHENRQLLIQLFEGDLEDLKEKLIEGIYDINFDF</sequence>
<dbReference type="Proteomes" id="UP000486903">
    <property type="component" value="Unassembled WGS sequence"/>
</dbReference>
<dbReference type="RefSeq" id="WP_003370379.1">
    <property type="nucleotide sequence ID" value="NZ_JACBBA010000001.1"/>
</dbReference>
<dbReference type="AlphaFoldDB" id="A0A6B4JK09"/>
<comment type="caution">
    <text evidence="1">The sequence shown here is derived from an EMBL/GenBank/DDBJ whole genome shotgun (WGS) entry which is preliminary data.</text>
</comment>